<evidence type="ECO:0000313" key="2">
    <source>
        <dbReference type="EMBL" id="QJA70915.1"/>
    </source>
</evidence>
<gene>
    <name evidence="2" type="ORF">MM415A03501_0008</name>
    <name evidence="1" type="ORF">MM415B00446_0005</name>
</gene>
<dbReference type="EMBL" id="MT141530">
    <property type="protein sequence ID" value="QJA64981.1"/>
    <property type="molecule type" value="Genomic_DNA"/>
</dbReference>
<reference evidence="1" key="1">
    <citation type="submission" date="2020-03" db="EMBL/GenBank/DDBJ databases">
        <title>The deep terrestrial virosphere.</title>
        <authorList>
            <person name="Holmfeldt K."/>
            <person name="Nilsson E."/>
            <person name="Simone D."/>
            <person name="Lopez-Fernandez M."/>
            <person name="Wu X."/>
            <person name="de Brujin I."/>
            <person name="Lundin D."/>
            <person name="Andersson A."/>
            <person name="Bertilsson S."/>
            <person name="Dopson M."/>
        </authorList>
    </citation>
    <scope>NUCLEOTIDE SEQUENCE</scope>
    <source>
        <strain evidence="2">MM415A03501</strain>
        <strain evidence="1">MM415B00446</strain>
    </source>
</reference>
<dbReference type="EMBL" id="MT141831">
    <property type="protein sequence ID" value="QJA70915.1"/>
    <property type="molecule type" value="Genomic_DNA"/>
</dbReference>
<evidence type="ECO:0000313" key="1">
    <source>
        <dbReference type="EMBL" id="QJA64981.1"/>
    </source>
</evidence>
<organism evidence="1">
    <name type="scientific">viral metagenome</name>
    <dbReference type="NCBI Taxonomy" id="1070528"/>
    <lineage>
        <taxon>unclassified sequences</taxon>
        <taxon>metagenomes</taxon>
        <taxon>organismal metagenomes</taxon>
    </lineage>
</organism>
<name>A0A6M3J7B2_9ZZZZ</name>
<protein>
    <submittedName>
        <fullName evidence="1">Uncharacterized protein</fullName>
    </submittedName>
</protein>
<proteinExistence type="predicted"/>
<sequence>MSEYTNHEHKWKQEYNAGGLFSVKCSKCDLTMELYSNHISMTDYVHKDTDGLYRFKILHYDKLLQVFD</sequence>
<dbReference type="AlphaFoldDB" id="A0A6M3J7B2"/>
<accession>A0A6M3J7B2</accession>